<protein>
    <submittedName>
        <fullName evidence="2">Uncharacterized protein</fullName>
    </submittedName>
</protein>
<name>A0A0J7YN37_BETVV</name>
<proteinExistence type="predicted"/>
<gene>
    <name evidence="2" type="ORF">BVRB_019410</name>
</gene>
<keyword evidence="3" id="KW-1185">Reference proteome</keyword>
<reference evidence="2 3" key="1">
    <citation type="journal article" date="2014" name="Nature">
        <title>The genome of the recently domesticated crop plant sugar beet (Beta vulgaris).</title>
        <authorList>
            <person name="Dohm J.C."/>
            <person name="Minoche A.E."/>
            <person name="Holtgrawe D."/>
            <person name="Capella-Gutierrez S."/>
            <person name="Zakrzewski F."/>
            <person name="Tafer H."/>
            <person name="Rupp O."/>
            <person name="Sorensen T.R."/>
            <person name="Stracke R."/>
            <person name="Reinhardt R."/>
            <person name="Goesmann A."/>
            <person name="Kraft T."/>
            <person name="Schulz B."/>
            <person name="Stadler P.F."/>
            <person name="Schmidt T."/>
            <person name="Gabaldon T."/>
            <person name="Lehrach H."/>
            <person name="Weisshaar B."/>
            <person name="Himmelbauer H."/>
        </authorList>
    </citation>
    <scope>NUCLEOTIDE SEQUENCE [LARGE SCALE GENOMIC DNA]</scope>
    <source>
        <tissue evidence="2">Taproot</tissue>
    </source>
</reference>
<evidence type="ECO:0000256" key="1">
    <source>
        <dbReference type="SAM" id="MobiDB-lite"/>
    </source>
</evidence>
<dbReference type="AlphaFoldDB" id="A0A0J7YN37"/>
<evidence type="ECO:0000313" key="3">
    <source>
        <dbReference type="Proteomes" id="UP000035740"/>
    </source>
</evidence>
<feature type="region of interest" description="Disordered" evidence="1">
    <location>
        <begin position="1"/>
        <end position="38"/>
    </location>
</feature>
<feature type="compositionally biased region" description="Basic and acidic residues" evidence="1">
    <location>
        <begin position="25"/>
        <end position="38"/>
    </location>
</feature>
<dbReference type="EMBL" id="KQ129473">
    <property type="protein sequence ID" value="KMS64523.1"/>
    <property type="molecule type" value="Genomic_DNA"/>
</dbReference>
<accession>A0A0J7YN37</accession>
<dbReference type="Proteomes" id="UP000035740">
    <property type="component" value="Unassembled WGS sequence"/>
</dbReference>
<sequence length="38" mass="4326">MEDAAMKFKNTVEISEEDEPMVEPSQKKAEKAMKPKIS</sequence>
<organism evidence="2 3">
    <name type="scientific">Beta vulgaris subsp. vulgaris</name>
    <name type="common">Beet</name>
    <dbReference type="NCBI Taxonomy" id="3555"/>
    <lineage>
        <taxon>Eukaryota</taxon>
        <taxon>Viridiplantae</taxon>
        <taxon>Streptophyta</taxon>
        <taxon>Embryophyta</taxon>
        <taxon>Tracheophyta</taxon>
        <taxon>Spermatophyta</taxon>
        <taxon>Magnoliopsida</taxon>
        <taxon>eudicotyledons</taxon>
        <taxon>Gunneridae</taxon>
        <taxon>Pentapetalae</taxon>
        <taxon>Caryophyllales</taxon>
        <taxon>Chenopodiaceae</taxon>
        <taxon>Betoideae</taxon>
        <taxon>Beta</taxon>
    </lineage>
</organism>
<evidence type="ECO:0000313" key="2">
    <source>
        <dbReference type="EMBL" id="KMS64523.1"/>
    </source>
</evidence>
<feature type="non-terminal residue" evidence="2">
    <location>
        <position position="38"/>
    </location>
</feature>
<dbReference type="Gramene" id="KMS64523">
    <property type="protein sequence ID" value="KMS64523"/>
    <property type="gene ID" value="BVRB_019410"/>
</dbReference>